<evidence type="ECO:0000256" key="6">
    <source>
        <dbReference type="ARBA" id="ARBA00022989"/>
    </source>
</evidence>
<dbReference type="GO" id="GO:0015297">
    <property type="term" value="F:antiporter activity"/>
    <property type="evidence" value="ECO:0007669"/>
    <property type="project" value="UniProtKB-KW"/>
</dbReference>
<dbReference type="PATRIC" id="fig|47311.3.peg.2081"/>
<feature type="transmembrane region" description="Helical" evidence="9">
    <location>
        <begin position="334"/>
        <end position="354"/>
    </location>
</feature>
<feature type="transmembrane region" description="Helical" evidence="9">
    <location>
        <begin position="217"/>
        <end position="238"/>
    </location>
</feature>
<keyword evidence="8 9" id="KW-0472">Membrane</keyword>
<evidence type="ECO:0000259" key="10">
    <source>
        <dbReference type="Pfam" id="PF00999"/>
    </source>
</evidence>
<evidence type="ECO:0000313" key="12">
    <source>
        <dbReference type="Proteomes" id="UP000077275"/>
    </source>
</evidence>
<feature type="transmembrane region" description="Helical" evidence="9">
    <location>
        <begin position="274"/>
        <end position="292"/>
    </location>
</feature>
<protein>
    <submittedName>
        <fullName evidence="11">K(+)/H(+) antiporter NhaP</fullName>
    </submittedName>
</protein>
<accession>A0A166CRE3</accession>
<evidence type="ECO:0000256" key="9">
    <source>
        <dbReference type="SAM" id="Phobius"/>
    </source>
</evidence>
<feature type="transmembrane region" description="Helical" evidence="9">
    <location>
        <begin position="360"/>
        <end position="386"/>
    </location>
</feature>
<feature type="transmembrane region" description="Helical" evidence="9">
    <location>
        <begin position="183"/>
        <end position="205"/>
    </location>
</feature>
<evidence type="ECO:0000256" key="2">
    <source>
        <dbReference type="ARBA" id="ARBA00022448"/>
    </source>
</evidence>
<evidence type="ECO:0000256" key="7">
    <source>
        <dbReference type="ARBA" id="ARBA00023065"/>
    </source>
</evidence>
<keyword evidence="7" id="KW-0406">Ion transport</keyword>
<keyword evidence="6 9" id="KW-1133">Transmembrane helix</keyword>
<keyword evidence="12" id="KW-1185">Reference proteome</keyword>
<feature type="transmembrane region" description="Helical" evidence="9">
    <location>
        <begin position="6"/>
        <end position="26"/>
    </location>
</feature>
<evidence type="ECO:0000256" key="3">
    <source>
        <dbReference type="ARBA" id="ARBA00022449"/>
    </source>
</evidence>
<dbReference type="NCBIfam" id="NF003715">
    <property type="entry name" value="PRK05326.1-2"/>
    <property type="match status" value="1"/>
</dbReference>
<feature type="transmembrane region" description="Helical" evidence="9">
    <location>
        <begin position="244"/>
        <end position="262"/>
    </location>
</feature>
<dbReference type="InterPro" id="IPR038770">
    <property type="entry name" value="Na+/solute_symporter_sf"/>
</dbReference>
<feature type="transmembrane region" description="Helical" evidence="9">
    <location>
        <begin position="89"/>
        <end position="112"/>
    </location>
</feature>
<dbReference type="GO" id="GO:1902600">
    <property type="term" value="P:proton transmembrane transport"/>
    <property type="evidence" value="ECO:0007669"/>
    <property type="project" value="InterPro"/>
</dbReference>
<comment type="subcellular location">
    <subcellularLocation>
        <location evidence="1">Cell membrane</location>
        <topology evidence="1">Multi-pass membrane protein</topology>
    </subcellularLocation>
</comment>
<name>A0A166CRE3_9EURY</name>
<keyword evidence="2" id="KW-0813">Transport</keyword>
<keyword evidence="5 9" id="KW-0812">Transmembrane</keyword>
<reference evidence="11 12" key="1">
    <citation type="submission" date="2016-04" db="EMBL/GenBank/DDBJ databases">
        <title>Genome sequence of Methanobrevibacter cuticularis DSM 11139.</title>
        <authorList>
            <person name="Poehlein A."/>
            <person name="Seedorf H."/>
            <person name="Daniel R."/>
        </authorList>
    </citation>
    <scope>NUCLEOTIDE SEQUENCE [LARGE SCALE GENOMIC DNA]</scope>
    <source>
        <strain evidence="11 12">DSM 11139</strain>
    </source>
</reference>
<dbReference type="InterPro" id="IPR006153">
    <property type="entry name" value="Cation/H_exchanger_TM"/>
</dbReference>
<feature type="domain" description="Cation/H+ exchanger transmembrane" evidence="10">
    <location>
        <begin position="17"/>
        <end position="388"/>
    </location>
</feature>
<dbReference type="PANTHER" id="PTHR32507:SF7">
    <property type="entry name" value="K(+)_H(+) ANTIPORTER NHAP2"/>
    <property type="match status" value="1"/>
</dbReference>
<gene>
    <name evidence="11" type="primary">nhaP</name>
    <name evidence="11" type="ORF">MBCUT_19130</name>
</gene>
<keyword evidence="4" id="KW-1003">Cell membrane</keyword>
<feature type="transmembrane region" description="Helical" evidence="9">
    <location>
        <begin position="298"/>
        <end position="322"/>
    </location>
</feature>
<dbReference type="RefSeq" id="WP_067260439.1">
    <property type="nucleotide sequence ID" value="NZ_LWMW01000147.1"/>
</dbReference>
<feature type="transmembrane region" description="Helical" evidence="9">
    <location>
        <begin position="118"/>
        <end position="139"/>
    </location>
</feature>
<organism evidence="11 12">
    <name type="scientific">Methanobrevibacter cuticularis</name>
    <dbReference type="NCBI Taxonomy" id="47311"/>
    <lineage>
        <taxon>Archaea</taxon>
        <taxon>Methanobacteriati</taxon>
        <taxon>Methanobacteriota</taxon>
        <taxon>Methanomada group</taxon>
        <taxon>Methanobacteria</taxon>
        <taxon>Methanobacteriales</taxon>
        <taxon>Methanobacteriaceae</taxon>
        <taxon>Methanobrevibacter</taxon>
    </lineage>
</organism>
<proteinExistence type="predicted"/>
<dbReference type="Pfam" id="PF00999">
    <property type="entry name" value="Na_H_Exchanger"/>
    <property type="match status" value="1"/>
</dbReference>
<dbReference type="NCBIfam" id="NF003716">
    <property type="entry name" value="PRK05326.1-3"/>
    <property type="match status" value="1"/>
</dbReference>
<dbReference type="Proteomes" id="UP000077275">
    <property type="component" value="Unassembled WGS sequence"/>
</dbReference>
<feature type="transmembrane region" description="Helical" evidence="9">
    <location>
        <begin position="58"/>
        <end position="77"/>
    </location>
</feature>
<evidence type="ECO:0000256" key="1">
    <source>
        <dbReference type="ARBA" id="ARBA00004651"/>
    </source>
</evidence>
<dbReference type="GO" id="GO:0005886">
    <property type="term" value="C:plasma membrane"/>
    <property type="evidence" value="ECO:0007669"/>
    <property type="project" value="UniProtKB-SubCell"/>
</dbReference>
<evidence type="ECO:0000256" key="8">
    <source>
        <dbReference type="ARBA" id="ARBA00023136"/>
    </source>
</evidence>
<dbReference type="OrthoDB" id="11709at2157"/>
<evidence type="ECO:0000313" key="11">
    <source>
        <dbReference type="EMBL" id="KZX14785.1"/>
    </source>
</evidence>
<dbReference type="EMBL" id="LWMW01000147">
    <property type="protein sequence ID" value="KZX14785.1"/>
    <property type="molecule type" value="Genomic_DNA"/>
</dbReference>
<sequence>MIPIEVLLFGLGLLLIASILLSKLSTVIGIPTLIVFLIIGMLLGSDGIIGIYFDNYLFVQYISIFALIIIMFSGGLDTEFKRIKPIAKIGVSLSTFGVLLTAVVTGLFIHFIIGIDLIVSLLIGSIISSTDVAAVFSIFRPFNLKLKNNLDNLLEFESATNDPMAYVLTVSFIYLVIHPTTSIWGIIFLLIQSMVIGTIVGYLSGKLSVKLVNSINLTTKGLYPVLLIGVAVLTFASAELIGGNGFLAVYIGSLLIGNSALVSKRAQINFFDGLAWLMQIIMFIILGLVVFPKQLLPTAGISLLVSFGLILIARPLSVFLCLIPSKFNLKEKFFVSWTGIKGAVPIVFATYPLVADIPQAGIIFNIVFFVTIISVLLQGSTIKFLAKKLKLVESMD</sequence>
<dbReference type="Gene3D" id="1.20.1530.20">
    <property type="match status" value="1"/>
</dbReference>
<dbReference type="PANTHER" id="PTHR32507">
    <property type="entry name" value="NA(+)/H(+) ANTIPORTER 1"/>
    <property type="match status" value="1"/>
</dbReference>
<dbReference type="AlphaFoldDB" id="A0A166CRE3"/>
<dbReference type="STRING" id="47311.MBCUT_19130"/>
<keyword evidence="3" id="KW-0050">Antiport</keyword>
<evidence type="ECO:0000256" key="4">
    <source>
        <dbReference type="ARBA" id="ARBA00022475"/>
    </source>
</evidence>
<comment type="caution">
    <text evidence="11">The sequence shown here is derived from an EMBL/GenBank/DDBJ whole genome shotgun (WGS) entry which is preliminary data.</text>
</comment>
<evidence type="ECO:0000256" key="5">
    <source>
        <dbReference type="ARBA" id="ARBA00022692"/>
    </source>
</evidence>